<evidence type="ECO:0000313" key="2">
    <source>
        <dbReference type="Proteomes" id="UP000515971"/>
    </source>
</evidence>
<organism evidence="1 2">
    <name type="scientific">Sphingomonas lutea</name>
    <dbReference type="NCBI Taxonomy" id="1045317"/>
    <lineage>
        <taxon>Bacteria</taxon>
        <taxon>Pseudomonadati</taxon>
        <taxon>Pseudomonadota</taxon>
        <taxon>Alphaproteobacteria</taxon>
        <taxon>Sphingomonadales</taxon>
        <taxon>Sphingomonadaceae</taxon>
        <taxon>Sphingomonas</taxon>
    </lineage>
</organism>
<proteinExistence type="predicted"/>
<evidence type="ECO:0000313" key="1">
    <source>
        <dbReference type="EMBL" id="QNN68040.1"/>
    </source>
</evidence>
<dbReference type="RefSeq" id="WP_187539178.1">
    <property type="nucleotide sequence ID" value="NZ_BAABJT010000001.1"/>
</dbReference>
<sequence>MEPDARYFRRRASEELAAANRAVTAAARERRMQLAGIFLERLKAAEASDALFEYESRQFVAAADRITALEWSDRLEAQSA</sequence>
<name>A0A7G9SJL5_9SPHN</name>
<dbReference type="Proteomes" id="UP000515971">
    <property type="component" value="Chromosome"/>
</dbReference>
<gene>
    <name evidence="1" type="ORF">H9L13_03810</name>
</gene>
<keyword evidence="2" id="KW-1185">Reference proteome</keyword>
<dbReference type="KEGG" id="slut:H9L13_03810"/>
<protein>
    <submittedName>
        <fullName evidence="1">Uncharacterized protein</fullName>
    </submittedName>
</protein>
<accession>A0A7G9SJL5</accession>
<reference evidence="1 2" key="1">
    <citation type="submission" date="2020-08" db="EMBL/GenBank/DDBJ databases">
        <title>Genome sequence of Sphingomonas lutea KCTC 23642T.</title>
        <authorList>
            <person name="Hyun D.-W."/>
            <person name="Bae J.-W."/>
        </authorList>
    </citation>
    <scope>NUCLEOTIDE SEQUENCE [LARGE SCALE GENOMIC DNA]</scope>
    <source>
        <strain evidence="1 2">KCTC 23642</strain>
    </source>
</reference>
<dbReference type="EMBL" id="CP060718">
    <property type="protein sequence ID" value="QNN68040.1"/>
    <property type="molecule type" value="Genomic_DNA"/>
</dbReference>
<dbReference type="AlphaFoldDB" id="A0A7G9SJL5"/>